<evidence type="ECO:0000313" key="2">
    <source>
        <dbReference type="EMBL" id="KAF2838461.1"/>
    </source>
</evidence>
<comment type="caution">
    <text evidence="2">The sequence shown here is derived from an EMBL/GenBank/DDBJ whole genome shotgun (WGS) entry which is preliminary data.</text>
</comment>
<dbReference type="Proteomes" id="UP000799429">
    <property type="component" value="Unassembled WGS sequence"/>
</dbReference>
<feature type="region of interest" description="Disordered" evidence="1">
    <location>
        <begin position="36"/>
        <end position="119"/>
    </location>
</feature>
<dbReference type="EMBL" id="MU006096">
    <property type="protein sequence ID" value="KAF2838461.1"/>
    <property type="molecule type" value="Genomic_DNA"/>
</dbReference>
<proteinExistence type="predicted"/>
<reference evidence="2" key="1">
    <citation type="journal article" date="2020" name="Stud. Mycol.">
        <title>101 Dothideomycetes genomes: a test case for predicting lifestyles and emergence of pathogens.</title>
        <authorList>
            <person name="Haridas S."/>
            <person name="Albert R."/>
            <person name="Binder M."/>
            <person name="Bloem J."/>
            <person name="Labutti K."/>
            <person name="Salamov A."/>
            <person name="Andreopoulos B."/>
            <person name="Baker S."/>
            <person name="Barry K."/>
            <person name="Bills G."/>
            <person name="Bluhm B."/>
            <person name="Cannon C."/>
            <person name="Castanera R."/>
            <person name="Culley D."/>
            <person name="Daum C."/>
            <person name="Ezra D."/>
            <person name="Gonzalez J."/>
            <person name="Henrissat B."/>
            <person name="Kuo A."/>
            <person name="Liang C."/>
            <person name="Lipzen A."/>
            <person name="Lutzoni F."/>
            <person name="Magnuson J."/>
            <person name="Mondo S."/>
            <person name="Nolan M."/>
            <person name="Ohm R."/>
            <person name="Pangilinan J."/>
            <person name="Park H.-J."/>
            <person name="Ramirez L."/>
            <person name="Alfaro M."/>
            <person name="Sun H."/>
            <person name="Tritt A."/>
            <person name="Yoshinaga Y."/>
            <person name="Zwiers L.-H."/>
            <person name="Turgeon B."/>
            <person name="Goodwin S."/>
            <person name="Spatafora J."/>
            <person name="Crous P."/>
            <person name="Grigoriev I."/>
        </authorList>
    </citation>
    <scope>NUCLEOTIDE SEQUENCE</scope>
    <source>
        <strain evidence="2">CBS 101060</strain>
    </source>
</reference>
<organism evidence="2 3">
    <name type="scientific">Patellaria atrata CBS 101060</name>
    <dbReference type="NCBI Taxonomy" id="1346257"/>
    <lineage>
        <taxon>Eukaryota</taxon>
        <taxon>Fungi</taxon>
        <taxon>Dikarya</taxon>
        <taxon>Ascomycota</taxon>
        <taxon>Pezizomycotina</taxon>
        <taxon>Dothideomycetes</taxon>
        <taxon>Dothideomycetes incertae sedis</taxon>
        <taxon>Patellariales</taxon>
        <taxon>Patellariaceae</taxon>
        <taxon>Patellaria</taxon>
    </lineage>
</organism>
<feature type="compositionally biased region" description="Basic and acidic residues" evidence="1">
    <location>
        <begin position="38"/>
        <end position="77"/>
    </location>
</feature>
<evidence type="ECO:0000313" key="3">
    <source>
        <dbReference type="Proteomes" id="UP000799429"/>
    </source>
</evidence>
<sequence length="288" mass="32162">MGVSLEKLRESVPILLEGSRKCLYSVLTSLRDSIPISEVHDTPSGEHEKPSEEHETPSEDRDTPSKEHDTPSEDREAVSQGESSSNNLLNAGTLSDQSLQSKRDAPPSEIIGPLLKKPRNSNYRTSKLDSLWTTASNDVTISKAVAEALLKRSRDLYGQPKTNHRISSPTDYYAYMCKFETGQQVDRLLWRYITCTYHDLLLYLDGNCQRRSHGSKSGITHIINVICASTEHSIASVKTNIDRWNKASRRWHGLISALGGSGCLVLLLDKLSDYMLSSHFLLDYGSIP</sequence>
<gene>
    <name evidence="2" type="ORF">M501DRAFT_992450</name>
</gene>
<evidence type="ECO:0000256" key="1">
    <source>
        <dbReference type="SAM" id="MobiDB-lite"/>
    </source>
</evidence>
<protein>
    <submittedName>
        <fullName evidence="2">Uncharacterized protein</fullName>
    </submittedName>
</protein>
<feature type="compositionally biased region" description="Polar residues" evidence="1">
    <location>
        <begin position="80"/>
        <end position="100"/>
    </location>
</feature>
<accession>A0A9P4S9H0</accession>
<dbReference type="AlphaFoldDB" id="A0A9P4S9H0"/>
<name>A0A9P4S9H0_9PEZI</name>
<dbReference type="OrthoDB" id="5430319at2759"/>
<keyword evidence="3" id="KW-1185">Reference proteome</keyword>